<dbReference type="RefSeq" id="WP_100706219.1">
    <property type="nucleotide sequence ID" value="NZ_NPDL01000003.1"/>
</dbReference>
<accession>A0A2M9XFS5</accession>
<dbReference type="Proteomes" id="UP000232196">
    <property type="component" value="Unassembled WGS sequence"/>
</dbReference>
<dbReference type="PROSITE" id="PS51257">
    <property type="entry name" value="PROKAR_LIPOPROTEIN"/>
    <property type="match status" value="1"/>
</dbReference>
<proteinExistence type="predicted"/>
<evidence type="ECO:0000313" key="2">
    <source>
        <dbReference type="EMBL" id="PJZ26432.1"/>
    </source>
</evidence>
<evidence type="ECO:0000313" key="3">
    <source>
        <dbReference type="Proteomes" id="UP000232196"/>
    </source>
</evidence>
<feature type="transmembrane region" description="Helical" evidence="1">
    <location>
        <begin position="12"/>
        <end position="31"/>
    </location>
</feature>
<gene>
    <name evidence="2" type="ORF">CH357_08040</name>
</gene>
<dbReference type="AlphaFoldDB" id="A0A2M9XFS5"/>
<reference evidence="2 3" key="1">
    <citation type="submission" date="2017-07" db="EMBL/GenBank/DDBJ databases">
        <title>Leptospira spp. isolated from tropical soils.</title>
        <authorList>
            <person name="Thibeaux R."/>
            <person name="Iraola G."/>
            <person name="Ferres I."/>
            <person name="Bierque E."/>
            <person name="Girault D."/>
            <person name="Soupe-Gilbert M.-E."/>
            <person name="Picardeau M."/>
            <person name="Goarant C."/>
        </authorList>
    </citation>
    <scope>NUCLEOTIDE SEQUENCE [LARGE SCALE GENOMIC DNA]</scope>
    <source>
        <strain evidence="2 3">MCA1-C-A1</strain>
    </source>
</reference>
<keyword evidence="3" id="KW-1185">Reference proteome</keyword>
<comment type="caution">
    <text evidence="2">The sequence shown here is derived from an EMBL/GenBank/DDBJ whole genome shotgun (WGS) entry which is preliminary data.</text>
</comment>
<dbReference type="EMBL" id="NPDN01000003">
    <property type="protein sequence ID" value="PJZ26432.1"/>
    <property type="molecule type" value="Genomic_DNA"/>
</dbReference>
<evidence type="ECO:0000256" key="1">
    <source>
        <dbReference type="SAM" id="Phobius"/>
    </source>
</evidence>
<keyword evidence="1" id="KW-1133">Transmembrane helix</keyword>
<evidence type="ECO:0008006" key="4">
    <source>
        <dbReference type="Google" id="ProtNLM"/>
    </source>
</evidence>
<sequence length="555" mass="58866">MQKFLKDEEVQDILLKAALFVTVLLLIVLLFTGCNNAKAVSIDASSSAIGAIAFDGNLGVFGSNTSGPSLVRVNVIGYLNKSGKEMNLTLTNTDTSETQTLQISDNGTFSFPDTLDAGTNFTIDLGTYTGGQNCTLTGDSGKVGFVAASKIDCERNLAVFGTWFSGSVPVMNLFQVNQKTSTVVGAPMFFSTSAGIPMLDLVWSGSKYLAVWTTTGSTIKARLLDIEQTAIGSDITVAGLISTGSGAKISTLSSAYNKDLDEFVVVFVEFGGSTSFANLVRYVRLHPDGTLIGTPTTIKSIDGTIGTTFGYSDVIWDGSKYVTAFEEHDNNTDDLPNNYVTVFRFTTGAATPVNQLFLSSGTGSVGAIFPVTSAGAAYPKFVKTSSDLWLFYNRSNMGNVDNTIDSSLMEWRNLSGVPAQIRRDTIPNGCNPNGTGFQTYVPSPGNIGSKVLLGYDLRCTQSGSSFFDVYHGPFNSTSGALGTVTNYSGSTLGMNFTMGSSTTCRTSRCYTSAGALGDGVYIFDPNFDGSTHTFYPIKISSPGNSVDFPAQTSIQ</sequence>
<protein>
    <recommendedName>
        <fullName evidence="4">Lipoprotein</fullName>
    </recommendedName>
</protein>
<keyword evidence="1" id="KW-0812">Transmembrane</keyword>
<keyword evidence="1" id="KW-0472">Membrane</keyword>
<name>A0A2M9XFS5_9LEPT</name>
<dbReference type="OrthoDB" id="313543at2"/>
<organism evidence="2 3">
    <name type="scientific">Leptospira hartskeerlii</name>
    <dbReference type="NCBI Taxonomy" id="2023177"/>
    <lineage>
        <taxon>Bacteria</taxon>
        <taxon>Pseudomonadati</taxon>
        <taxon>Spirochaetota</taxon>
        <taxon>Spirochaetia</taxon>
        <taxon>Leptospirales</taxon>
        <taxon>Leptospiraceae</taxon>
        <taxon>Leptospira</taxon>
    </lineage>
</organism>